<keyword evidence="1" id="KW-1133">Transmembrane helix</keyword>
<organism evidence="3 4">
    <name type="scientific">Eubacterium ruminantium</name>
    <dbReference type="NCBI Taxonomy" id="42322"/>
    <lineage>
        <taxon>Bacteria</taxon>
        <taxon>Bacillati</taxon>
        <taxon>Bacillota</taxon>
        <taxon>Clostridia</taxon>
        <taxon>Eubacteriales</taxon>
        <taxon>Eubacteriaceae</taxon>
        <taxon>Eubacterium</taxon>
    </lineage>
</organism>
<dbReference type="Pfam" id="PF01882">
    <property type="entry name" value="DUF58"/>
    <property type="match status" value="1"/>
</dbReference>
<sequence>MNESKIVSSKISNLFGRMSRIMHKRIVPIIIYIILVVVTTVNVTNHGGVVSYAFFYVAILYLPISVVYIIISIFMLNIYQEIDQKIIRKNSPQKYQLIIENVWPFPISGVRFYYNKEITSFRDDFTSQSYNLSYKEKLEISTEMVCRFAGSYDAGIEGFYLQDLFGIIRIKKKVDIPVRLHVMPLVKELTDEEQRRLNRIKEMGNNVSTNLPDDNLGNDIRKYMQGDSLNTVHWKNYARTGEMYVRIPEKQETETTCLVLVTTTVDGSVEALKRRDRYLEYIVSIGVSSKHLVVYYYNLGVMTCVVDNLAGFKEFFREVTTKVGVNSAAGYEKELLNAVSGKYRSVLIFREENFELKKAYGDKKF</sequence>
<protein>
    <recommendedName>
        <fullName evidence="2">DUF58 domain-containing protein</fullName>
    </recommendedName>
</protein>
<dbReference type="OrthoDB" id="9778037at2"/>
<dbReference type="EMBL" id="FUXA01000003">
    <property type="protein sequence ID" value="SJZ38239.1"/>
    <property type="molecule type" value="Genomic_DNA"/>
</dbReference>
<evidence type="ECO:0000313" key="3">
    <source>
        <dbReference type="EMBL" id="SJZ38239.1"/>
    </source>
</evidence>
<proteinExistence type="predicted"/>
<reference evidence="3 4" key="1">
    <citation type="submission" date="2017-02" db="EMBL/GenBank/DDBJ databases">
        <authorList>
            <person name="Peterson S.W."/>
        </authorList>
    </citation>
    <scope>NUCLEOTIDE SEQUENCE [LARGE SCALE GENOMIC DNA]</scope>
    <source>
        <strain evidence="3 4">ATCC 17233</strain>
    </source>
</reference>
<gene>
    <name evidence="3" type="ORF">SAMN02745110_00216</name>
</gene>
<feature type="transmembrane region" description="Helical" evidence="1">
    <location>
        <begin position="55"/>
        <end position="79"/>
    </location>
</feature>
<accession>A0A1T4K739</accession>
<dbReference type="InterPro" id="IPR002881">
    <property type="entry name" value="DUF58"/>
</dbReference>
<keyword evidence="1" id="KW-0812">Transmembrane</keyword>
<feature type="transmembrane region" description="Helical" evidence="1">
    <location>
        <begin position="26"/>
        <end position="43"/>
    </location>
</feature>
<keyword evidence="4" id="KW-1185">Reference proteome</keyword>
<dbReference type="PANTHER" id="PTHR34351:SF2">
    <property type="entry name" value="DUF58 DOMAIN-CONTAINING PROTEIN"/>
    <property type="match status" value="1"/>
</dbReference>
<dbReference type="RefSeq" id="WP_078785894.1">
    <property type="nucleotide sequence ID" value="NZ_CACZYW010000018.1"/>
</dbReference>
<feature type="domain" description="DUF58" evidence="2">
    <location>
        <begin position="219"/>
        <end position="264"/>
    </location>
</feature>
<dbReference type="Proteomes" id="UP000189857">
    <property type="component" value="Unassembled WGS sequence"/>
</dbReference>
<dbReference type="PANTHER" id="PTHR34351">
    <property type="entry name" value="SLR1927 PROTEIN-RELATED"/>
    <property type="match status" value="1"/>
</dbReference>
<evidence type="ECO:0000259" key="2">
    <source>
        <dbReference type="Pfam" id="PF01882"/>
    </source>
</evidence>
<name>A0A1T4K739_9FIRM</name>
<evidence type="ECO:0000256" key="1">
    <source>
        <dbReference type="SAM" id="Phobius"/>
    </source>
</evidence>
<evidence type="ECO:0000313" key="4">
    <source>
        <dbReference type="Proteomes" id="UP000189857"/>
    </source>
</evidence>
<keyword evidence="1" id="KW-0472">Membrane</keyword>
<dbReference type="AlphaFoldDB" id="A0A1T4K739"/>